<reference evidence="5" key="2">
    <citation type="submission" date="2020-04" db="EMBL/GenBank/DDBJ databases">
        <authorList>
            <consortium name="NCBI Genome Project"/>
        </authorList>
    </citation>
    <scope>NUCLEOTIDE SEQUENCE</scope>
    <source>
        <strain evidence="5">CBS 781.70</strain>
    </source>
</reference>
<evidence type="ECO:0000313" key="4">
    <source>
        <dbReference type="Proteomes" id="UP000504638"/>
    </source>
</evidence>
<feature type="region of interest" description="Disordered" evidence="1">
    <location>
        <begin position="176"/>
        <end position="217"/>
    </location>
</feature>
<accession>A0A6G1G508</accession>
<reference evidence="3 5" key="1">
    <citation type="submission" date="2020-01" db="EMBL/GenBank/DDBJ databases">
        <authorList>
            <consortium name="DOE Joint Genome Institute"/>
            <person name="Haridas S."/>
            <person name="Albert R."/>
            <person name="Binder M."/>
            <person name="Bloem J."/>
            <person name="Labutti K."/>
            <person name="Salamov A."/>
            <person name="Andreopoulos B."/>
            <person name="Baker S.E."/>
            <person name="Barry K."/>
            <person name="Bills G."/>
            <person name="Bluhm B.H."/>
            <person name="Cannon C."/>
            <person name="Castanera R."/>
            <person name="Culley D.E."/>
            <person name="Daum C."/>
            <person name="Ezra D."/>
            <person name="Gonzalez J.B."/>
            <person name="Henrissat B."/>
            <person name="Kuo A."/>
            <person name="Liang C."/>
            <person name="Lipzen A."/>
            <person name="Lutzoni F."/>
            <person name="Magnuson J."/>
            <person name="Mondo S."/>
            <person name="Nolan M."/>
            <person name="Ohm R."/>
            <person name="Pangilinan J."/>
            <person name="Park H.-J."/>
            <person name="Ramirez L."/>
            <person name="Alfaro M."/>
            <person name="Sun H."/>
            <person name="Tritt A."/>
            <person name="Yoshinaga Y."/>
            <person name="Zwiers L.-H."/>
            <person name="Turgeon B.G."/>
            <person name="Goodwin S.B."/>
            <person name="Spatafora J.W."/>
            <person name="Crous P.W."/>
            <person name="Grigoriev I.V."/>
        </authorList>
    </citation>
    <scope>NUCLEOTIDE SEQUENCE</scope>
    <source>
        <strain evidence="3 5">CBS 781.70</strain>
    </source>
</reference>
<dbReference type="SUPFAM" id="SSF81383">
    <property type="entry name" value="F-box domain"/>
    <property type="match status" value="1"/>
</dbReference>
<dbReference type="RefSeq" id="XP_033534765.1">
    <property type="nucleotide sequence ID" value="XM_033680657.1"/>
</dbReference>
<evidence type="ECO:0000313" key="3">
    <source>
        <dbReference type="EMBL" id="KAF1813134.1"/>
    </source>
</evidence>
<evidence type="ECO:0000259" key="2">
    <source>
        <dbReference type="PROSITE" id="PS50181"/>
    </source>
</evidence>
<protein>
    <recommendedName>
        <fullName evidence="2">F-box domain-containing protein</fullName>
    </recommendedName>
</protein>
<dbReference type="PROSITE" id="PS50181">
    <property type="entry name" value="FBOX"/>
    <property type="match status" value="1"/>
</dbReference>
<dbReference type="InterPro" id="IPR036047">
    <property type="entry name" value="F-box-like_dom_sf"/>
</dbReference>
<dbReference type="OrthoDB" id="9981546at2759"/>
<dbReference type="AlphaFoldDB" id="A0A6G1G508"/>
<dbReference type="InterPro" id="IPR001810">
    <property type="entry name" value="F-box_dom"/>
</dbReference>
<evidence type="ECO:0000313" key="5">
    <source>
        <dbReference type="RefSeq" id="XP_033534765.1"/>
    </source>
</evidence>
<dbReference type="EMBL" id="ML975155">
    <property type="protein sequence ID" value="KAF1813134.1"/>
    <property type="molecule type" value="Genomic_DNA"/>
</dbReference>
<proteinExistence type="predicted"/>
<sequence length="400" mass="45105">MLSPVVDFLGLFDLSLFNFLSTKMDTGPQLDPMLRRIPIIECDVNVCCPLYTLPNELLHHILMLLPTMRLLPLYRISNRFHSLVARILHLRLLSAARLHNHTLLFECYHPSAKLTEPQLFCSYQGTIGLDVALELEGEEHGNPYLADIAESGYPLHSFANFHKLYSSFRPHLQGPDADTPARWSRHQAGDIPGSRTYYDAPGTAGSDPEQENTSVSSAEDQAISHTIFLDSHELFTQLCAAINLVKVGPRKSLFLSFVEVSEGVIRVWRDWLSTMSSGSFNSGIQILNDRKRRDSSGSRKSVETAETRFNSICQALQGDKRMLWVDNDMNVGIRVSVCERHLRQQHQLPILMGVNEVPVSYDIAFEEILIRTSHLLQTVEKSNMLQENQAKNAVIFGSFG</sequence>
<reference evidence="5" key="3">
    <citation type="submission" date="2025-04" db="UniProtKB">
        <authorList>
            <consortium name="RefSeq"/>
        </authorList>
    </citation>
    <scope>IDENTIFICATION</scope>
    <source>
        <strain evidence="5">CBS 781.70</strain>
    </source>
</reference>
<evidence type="ECO:0000256" key="1">
    <source>
        <dbReference type="SAM" id="MobiDB-lite"/>
    </source>
</evidence>
<feature type="domain" description="F-box" evidence="2">
    <location>
        <begin position="47"/>
        <end position="93"/>
    </location>
</feature>
<organism evidence="3">
    <name type="scientific">Eremomyces bilateralis CBS 781.70</name>
    <dbReference type="NCBI Taxonomy" id="1392243"/>
    <lineage>
        <taxon>Eukaryota</taxon>
        <taxon>Fungi</taxon>
        <taxon>Dikarya</taxon>
        <taxon>Ascomycota</taxon>
        <taxon>Pezizomycotina</taxon>
        <taxon>Dothideomycetes</taxon>
        <taxon>Dothideomycetes incertae sedis</taxon>
        <taxon>Eremomycetales</taxon>
        <taxon>Eremomycetaceae</taxon>
        <taxon>Eremomyces</taxon>
    </lineage>
</organism>
<name>A0A6G1G508_9PEZI</name>
<dbReference type="Proteomes" id="UP000504638">
    <property type="component" value="Unplaced"/>
</dbReference>
<dbReference type="GeneID" id="54421227"/>
<gene>
    <name evidence="3 5" type="ORF">P152DRAFT_465827</name>
</gene>
<keyword evidence="4" id="KW-1185">Reference proteome</keyword>